<dbReference type="GO" id="GO:0003677">
    <property type="term" value="F:DNA binding"/>
    <property type="evidence" value="ECO:0007669"/>
    <property type="project" value="UniProtKB-KW"/>
</dbReference>
<proteinExistence type="inferred from homology"/>
<sequence length="320" mass="33657">MQSIHYRYVMDLDLQSVRIVRAIAEHGSISKAARALGYSQPAVSQHLRRAEQRLGLPLVMRAGRGVRLTEPGMVLARHAQTIGSAMDAASGELAELVGLRTGTVRVAAFPTASSTIVPRLLGTLRSAHPGLTVSYVEAEPPEALAMLRDGAIDLAITFAYPGDRADPHRESEGPVETVPLFTEPVVIALPETHPHATAGTPVELARLGDERWIAGCPLCRGHLLAACEAVGVDPDIELETDNAVAVLHLVATQLGVALLPRLALATATVPAGAVIRATSPSSDRSIQVVALQGARRVPAIATVLAAVESLDGDDWGLSPQ</sequence>
<gene>
    <name evidence="6" type="ORF">D7I47_12035</name>
</gene>
<dbReference type="GO" id="GO:0003700">
    <property type="term" value="F:DNA-binding transcription factor activity"/>
    <property type="evidence" value="ECO:0007669"/>
    <property type="project" value="InterPro"/>
</dbReference>
<dbReference type="KEGG" id="lyd:D7I47_12035"/>
<evidence type="ECO:0000313" key="7">
    <source>
        <dbReference type="Proteomes" id="UP000278886"/>
    </source>
</evidence>
<dbReference type="InterPro" id="IPR005119">
    <property type="entry name" value="LysR_subst-bd"/>
</dbReference>
<dbReference type="Pfam" id="PF00126">
    <property type="entry name" value="HTH_1"/>
    <property type="match status" value="1"/>
</dbReference>
<dbReference type="Gene3D" id="1.10.10.10">
    <property type="entry name" value="Winged helix-like DNA-binding domain superfamily/Winged helix DNA-binding domain"/>
    <property type="match status" value="1"/>
</dbReference>
<dbReference type="InterPro" id="IPR000847">
    <property type="entry name" value="LysR_HTH_N"/>
</dbReference>
<evidence type="ECO:0000256" key="3">
    <source>
        <dbReference type="ARBA" id="ARBA00023125"/>
    </source>
</evidence>
<dbReference type="PROSITE" id="PS50931">
    <property type="entry name" value="HTH_LYSR"/>
    <property type="match status" value="1"/>
</dbReference>
<dbReference type="Gene3D" id="3.40.190.10">
    <property type="entry name" value="Periplasmic binding protein-like II"/>
    <property type="match status" value="2"/>
</dbReference>
<keyword evidence="2" id="KW-0805">Transcription regulation</keyword>
<dbReference type="CDD" id="cd08423">
    <property type="entry name" value="PBP2_LTTR_like_6"/>
    <property type="match status" value="1"/>
</dbReference>
<dbReference type="PANTHER" id="PTHR30346:SF29">
    <property type="entry name" value="LYSR SUBSTRATE-BINDING"/>
    <property type="match status" value="1"/>
</dbReference>
<dbReference type="SUPFAM" id="SSF46785">
    <property type="entry name" value="Winged helix' DNA-binding domain"/>
    <property type="match status" value="1"/>
</dbReference>
<evidence type="ECO:0000256" key="2">
    <source>
        <dbReference type="ARBA" id="ARBA00023015"/>
    </source>
</evidence>
<keyword evidence="3" id="KW-0238">DNA-binding</keyword>
<evidence type="ECO:0000313" key="6">
    <source>
        <dbReference type="EMBL" id="AYF99588.1"/>
    </source>
</evidence>
<reference evidence="7" key="1">
    <citation type="submission" date="2018-09" db="EMBL/GenBank/DDBJ databases">
        <title>Genome sequencing of strain 2DFWR-13.</title>
        <authorList>
            <person name="Heo J."/>
            <person name="Kim S.-J."/>
            <person name="Kwon S.-W."/>
        </authorList>
    </citation>
    <scope>NUCLEOTIDE SEQUENCE [LARGE SCALE GENOMIC DNA]</scope>
    <source>
        <strain evidence="7">2DFWR-13</strain>
    </source>
</reference>
<comment type="similarity">
    <text evidence="1">Belongs to the LysR transcriptional regulatory family.</text>
</comment>
<evidence type="ECO:0000259" key="5">
    <source>
        <dbReference type="PROSITE" id="PS50931"/>
    </source>
</evidence>
<dbReference type="EMBL" id="CP032630">
    <property type="protein sequence ID" value="AYF99588.1"/>
    <property type="molecule type" value="Genomic_DNA"/>
</dbReference>
<dbReference type="GO" id="GO:0032993">
    <property type="term" value="C:protein-DNA complex"/>
    <property type="evidence" value="ECO:0007669"/>
    <property type="project" value="TreeGrafter"/>
</dbReference>
<organism evidence="6 7">
    <name type="scientific">Protaetiibacter intestinalis</name>
    <dbReference type="NCBI Taxonomy" id="2419774"/>
    <lineage>
        <taxon>Bacteria</taxon>
        <taxon>Bacillati</taxon>
        <taxon>Actinomycetota</taxon>
        <taxon>Actinomycetes</taxon>
        <taxon>Micrococcales</taxon>
        <taxon>Microbacteriaceae</taxon>
        <taxon>Protaetiibacter</taxon>
    </lineage>
</organism>
<dbReference type="PRINTS" id="PR00039">
    <property type="entry name" value="HTHLYSR"/>
</dbReference>
<dbReference type="InterPro" id="IPR036390">
    <property type="entry name" value="WH_DNA-bd_sf"/>
</dbReference>
<name>A0A387BD46_9MICO</name>
<dbReference type="AlphaFoldDB" id="A0A387BD46"/>
<keyword evidence="4" id="KW-0804">Transcription</keyword>
<evidence type="ECO:0000256" key="1">
    <source>
        <dbReference type="ARBA" id="ARBA00009437"/>
    </source>
</evidence>
<dbReference type="OrthoDB" id="3673085at2"/>
<dbReference type="PANTHER" id="PTHR30346">
    <property type="entry name" value="TRANSCRIPTIONAL DUAL REGULATOR HCAR-RELATED"/>
    <property type="match status" value="1"/>
</dbReference>
<dbReference type="Pfam" id="PF03466">
    <property type="entry name" value="LysR_substrate"/>
    <property type="match status" value="1"/>
</dbReference>
<dbReference type="Proteomes" id="UP000278886">
    <property type="component" value="Chromosome"/>
</dbReference>
<dbReference type="InterPro" id="IPR036388">
    <property type="entry name" value="WH-like_DNA-bd_sf"/>
</dbReference>
<keyword evidence="7" id="KW-1185">Reference proteome</keyword>
<evidence type="ECO:0000256" key="4">
    <source>
        <dbReference type="ARBA" id="ARBA00023163"/>
    </source>
</evidence>
<feature type="domain" description="HTH lysR-type" evidence="5">
    <location>
        <begin position="12"/>
        <end position="69"/>
    </location>
</feature>
<accession>A0A387BD46</accession>
<dbReference type="SUPFAM" id="SSF53850">
    <property type="entry name" value="Periplasmic binding protein-like II"/>
    <property type="match status" value="1"/>
</dbReference>
<protein>
    <submittedName>
        <fullName evidence="6">LysR family transcriptional regulator</fullName>
    </submittedName>
</protein>